<reference evidence="1 2" key="1">
    <citation type="submission" date="2016-06" db="EMBL/GenBank/DDBJ databases">
        <title>Evolution of pathogenesis and genome organization in the Tremellales.</title>
        <authorList>
            <person name="Cuomo C."/>
            <person name="Litvintseva A."/>
            <person name="Heitman J."/>
            <person name="Chen Y."/>
            <person name="Sun S."/>
            <person name="Springer D."/>
            <person name="Dromer F."/>
            <person name="Young S."/>
            <person name="Zeng Q."/>
            <person name="Chapman S."/>
            <person name="Gujja S."/>
            <person name="Saif S."/>
            <person name="Birren B."/>
        </authorList>
    </citation>
    <scope>NUCLEOTIDE SEQUENCE [LARGE SCALE GENOMIC DNA]</scope>
    <source>
        <strain evidence="1 2">CBS 7118</strain>
    </source>
</reference>
<dbReference type="RefSeq" id="XP_019027833.1">
    <property type="nucleotide sequence ID" value="XM_019180176.1"/>
</dbReference>
<gene>
    <name evidence="1" type="ORF">L198_08205</name>
</gene>
<comment type="caution">
    <text evidence="1">The sequence shown here is derived from an EMBL/GenBank/DDBJ whole genome shotgun (WGS) entry which is preliminary data.</text>
</comment>
<dbReference type="AlphaFoldDB" id="A0A1E3HEY0"/>
<accession>A0A1E3HEY0</accession>
<sequence length="355" mass="40509">MTEADPSSPQRLPEDVMYVLLGHIGATASPSALTTFLRVSRSFHRRLIPFLYISPTLTMRNVSGFFLGLASTDKIDDDEREQWWQGDLADKKSAVARRLAMLGHVQCVVLEDYFTAMMCNSAVSGFLAQELDSPPMEWYRYTSSSEDHFSPARRLFYGRAPILIHLSHNFLELLVLPQFDHEDERVQTFQSILGPFGVLSIQQPKDLWGRRCFYVPDYLKPICQRVKPLVLVINDYDDMHLAGILSPAQRGIAMRLRGSVDTRSIAQTDEVVKFLLLTLEPLFYIIYNFSMDEASYDHSNGKRVSNLILNRAFAAASQSPQKRIVRLEIIMQGPQSDAATVERMRYDIFELMKKG</sequence>
<proteinExistence type="predicted"/>
<dbReference type="GeneID" id="30197416"/>
<evidence type="ECO:0000313" key="2">
    <source>
        <dbReference type="Proteomes" id="UP000094819"/>
    </source>
</evidence>
<organism evidence="1 2">
    <name type="scientific">Cryptococcus wingfieldii CBS 7118</name>
    <dbReference type="NCBI Taxonomy" id="1295528"/>
    <lineage>
        <taxon>Eukaryota</taxon>
        <taxon>Fungi</taxon>
        <taxon>Dikarya</taxon>
        <taxon>Basidiomycota</taxon>
        <taxon>Agaricomycotina</taxon>
        <taxon>Tremellomycetes</taxon>
        <taxon>Tremellales</taxon>
        <taxon>Cryptococcaceae</taxon>
        <taxon>Cryptococcus</taxon>
    </lineage>
</organism>
<dbReference type="OrthoDB" id="10297795at2759"/>
<name>A0A1E3HEY0_9TREE</name>
<dbReference type="Proteomes" id="UP000094819">
    <property type="component" value="Unassembled WGS sequence"/>
</dbReference>
<dbReference type="EMBL" id="AWGH01000058">
    <property type="protein sequence ID" value="ODN74898.1"/>
    <property type="molecule type" value="Genomic_DNA"/>
</dbReference>
<evidence type="ECO:0000313" key="1">
    <source>
        <dbReference type="EMBL" id="ODN74898.1"/>
    </source>
</evidence>
<keyword evidence="2" id="KW-1185">Reference proteome</keyword>
<evidence type="ECO:0008006" key="3">
    <source>
        <dbReference type="Google" id="ProtNLM"/>
    </source>
</evidence>
<protein>
    <recommendedName>
        <fullName evidence="3">F-box domain-containing protein</fullName>
    </recommendedName>
</protein>